<feature type="compositionally biased region" description="Low complexity" evidence="1">
    <location>
        <begin position="602"/>
        <end position="621"/>
    </location>
</feature>
<feature type="compositionally biased region" description="Basic and acidic residues" evidence="1">
    <location>
        <begin position="1"/>
        <end position="13"/>
    </location>
</feature>
<name>A0A9E2P263_9BACT</name>
<proteinExistence type="predicted"/>
<accession>A0A9E2P263</accession>
<dbReference type="Pfam" id="PF13351">
    <property type="entry name" value="DUF4099"/>
    <property type="match status" value="1"/>
</dbReference>
<evidence type="ECO:0000259" key="3">
    <source>
        <dbReference type="Pfam" id="PF13351"/>
    </source>
</evidence>
<feature type="compositionally biased region" description="Low complexity" evidence="1">
    <location>
        <begin position="167"/>
        <end position="200"/>
    </location>
</feature>
<feature type="region of interest" description="Disordered" evidence="1">
    <location>
        <begin position="141"/>
        <end position="206"/>
    </location>
</feature>
<evidence type="ECO:0000313" key="4">
    <source>
        <dbReference type="EMBL" id="MBU3854493.1"/>
    </source>
</evidence>
<dbReference type="InterPro" id="IPR025343">
    <property type="entry name" value="DUF4099"/>
</dbReference>
<reference evidence="4" key="1">
    <citation type="journal article" date="2021" name="PeerJ">
        <title>Extensive microbial diversity within the chicken gut microbiome revealed by metagenomics and culture.</title>
        <authorList>
            <person name="Gilroy R."/>
            <person name="Ravi A."/>
            <person name="Getino M."/>
            <person name="Pursley I."/>
            <person name="Horton D.L."/>
            <person name="Alikhan N.F."/>
            <person name="Baker D."/>
            <person name="Gharbi K."/>
            <person name="Hall N."/>
            <person name="Watson M."/>
            <person name="Adriaenssens E.M."/>
            <person name="Foster-Nyarko E."/>
            <person name="Jarju S."/>
            <person name="Secka A."/>
            <person name="Antonio M."/>
            <person name="Oren A."/>
            <person name="Chaudhuri R.R."/>
            <person name="La Ragione R."/>
            <person name="Hildebrand F."/>
            <person name="Pallen M.J."/>
        </authorList>
    </citation>
    <scope>NUCLEOTIDE SEQUENCE</scope>
    <source>
        <strain evidence="4">G3-2149</strain>
    </source>
</reference>
<gene>
    <name evidence="4" type="ORF">H9789_11905</name>
</gene>
<evidence type="ECO:0000256" key="1">
    <source>
        <dbReference type="SAM" id="MobiDB-lite"/>
    </source>
</evidence>
<feature type="compositionally biased region" description="Basic and acidic residues" evidence="1">
    <location>
        <begin position="141"/>
        <end position="154"/>
    </location>
</feature>
<evidence type="ECO:0000313" key="5">
    <source>
        <dbReference type="Proteomes" id="UP000823865"/>
    </source>
</evidence>
<evidence type="ECO:0000259" key="2">
    <source>
        <dbReference type="Pfam" id="PF13101"/>
    </source>
</evidence>
<dbReference type="Pfam" id="PF13101">
    <property type="entry name" value="DUF3945"/>
    <property type="match status" value="4"/>
</dbReference>
<organism evidence="4 5">
    <name type="scientific">Candidatus Paraprevotella stercoravium</name>
    <dbReference type="NCBI Taxonomy" id="2838725"/>
    <lineage>
        <taxon>Bacteria</taxon>
        <taxon>Pseudomonadati</taxon>
        <taxon>Bacteroidota</taxon>
        <taxon>Bacteroidia</taxon>
        <taxon>Bacteroidales</taxon>
        <taxon>Prevotellaceae</taxon>
        <taxon>Paraprevotella</taxon>
    </lineage>
</organism>
<reference evidence="4" key="2">
    <citation type="submission" date="2021-04" db="EMBL/GenBank/DDBJ databases">
        <authorList>
            <person name="Gilroy R."/>
        </authorList>
    </citation>
    <scope>NUCLEOTIDE SEQUENCE</scope>
    <source>
        <strain evidence="4">G3-2149</strain>
    </source>
</reference>
<dbReference type="Proteomes" id="UP000823865">
    <property type="component" value="Unassembled WGS sequence"/>
</dbReference>
<comment type="caution">
    <text evidence="4">The sequence shown here is derived from an EMBL/GenBank/DDBJ whole genome shotgun (WGS) entry which is preliminary data.</text>
</comment>
<dbReference type="EMBL" id="JAHLFU010000241">
    <property type="protein sequence ID" value="MBU3854493.1"/>
    <property type="molecule type" value="Genomic_DNA"/>
</dbReference>
<feature type="region of interest" description="Disordered" evidence="1">
    <location>
        <begin position="590"/>
        <end position="621"/>
    </location>
</feature>
<feature type="region of interest" description="Disordered" evidence="1">
    <location>
        <begin position="1"/>
        <end position="27"/>
    </location>
</feature>
<feature type="domain" description="DUF3945" evidence="2">
    <location>
        <begin position="348"/>
        <end position="401"/>
    </location>
</feature>
<feature type="domain" description="DUF3945" evidence="2">
    <location>
        <begin position="537"/>
        <end position="589"/>
    </location>
</feature>
<feature type="domain" description="DUF4099" evidence="3">
    <location>
        <begin position="206"/>
        <end position="289"/>
    </location>
</feature>
<protein>
    <submittedName>
        <fullName evidence="4">DUF3945 domain-containing protein</fullName>
    </submittedName>
</protein>
<feature type="domain" description="DUF3945" evidence="2">
    <location>
        <begin position="412"/>
        <end position="460"/>
    </location>
</feature>
<sequence>MTQKREMEKEPKTKRTRKAAAKPAAESAPYVEQVSELLMVHNKNDPKAGVQTVSEADEKGNCKTVPADEQHENEFLKFDKNSSILENFIKNFWSQFREPTHFRLIRLTFQDYKRNRQAIKDLAEGKQTDAVKEFLKHYEIRPKKQKEEQNKNLKQDATMAKKQTVNEQPAAAPQYAEQHTEVQQAAQQPAQQPVQEEQPQGPSYRYNENMIDWEGLKNIGVSKEMLERMGVLDGMLKGYKTNKLVQLSLNLPGLATVRMDARLSFMSNPNGEVTLGIHGIRREPELERPYFGHIFTEEDKRNLRESGNLGRVVNLDFRNNGNAEPCLVSLDKVTNELVAVRQEHVFIPDEIKGVKLEPDEIARLKNGEAVYVDGMTSKNGKEFNATIQYSAERRGIEYIFPKDQVFNQQTLGGVKLSPEQLKMLSEGHTILVEDMKRSNGTTFSSFVTQDPETSQLKYTRHNPETGEIYIPKEINEVRLTPEDREALRKGQPVFLENMISRDGREFSSFVRLNMNNGYPQYSRTPDGFSEQQEARIPAEVYGKVLSAKERADLQDGKAVLLSGLKGKNGKEFSSYAKVNPSTGILNFYQENPDRKRNISRNAAQAETTQSQQQKRSAKQAV</sequence>
<dbReference type="AlphaFoldDB" id="A0A9E2P263"/>
<feature type="domain" description="DUF3945" evidence="2">
    <location>
        <begin position="471"/>
        <end position="523"/>
    </location>
</feature>
<dbReference type="InterPro" id="IPR025222">
    <property type="entry name" value="DUF3945"/>
</dbReference>